<dbReference type="GO" id="GO:0071771">
    <property type="term" value="F:aldehyde oxygenase (deformylating) activity"/>
    <property type="evidence" value="ECO:0007669"/>
    <property type="project" value="UniProtKB-EC"/>
</dbReference>
<feature type="transmembrane region" description="Helical" evidence="10">
    <location>
        <begin position="81"/>
        <end position="103"/>
    </location>
</feature>
<gene>
    <name evidence="12" type="primary">SBH2_16</name>
    <name evidence="12" type="ORF">g.99867</name>
</gene>
<sequence>MALGMPDELLPVFVPPAVYWIASGIYHLVLCSSDKHRLFTEEEEIQNLVTRGQVMARVLAIHAMQIAAATVMFMYTGAGEVAAAAPPASLLKIAWQLAVAMLIMDCNQYWWHRWVHENKFLFKHVHATHHNLIVPYTYGAQYIHPVECIANELFPGLFATAVCGMSPRTATFFFTLITLKGLDDHCGLWLPNYHPFHRWMTNNSAFHAVHHQYNGFKSNYSGHYLATWDLLLGTYLPYSVQKREGGGYQISIHKHSKTM</sequence>
<evidence type="ECO:0000256" key="9">
    <source>
        <dbReference type="ARBA" id="ARBA00047909"/>
    </source>
</evidence>
<keyword evidence="6 10" id="KW-1133">Transmembrane helix</keyword>
<evidence type="ECO:0000259" key="11">
    <source>
        <dbReference type="Pfam" id="PF04116"/>
    </source>
</evidence>
<evidence type="ECO:0000256" key="7">
    <source>
        <dbReference type="ARBA" id="ARBA00023136"/>
    </source>
</evidence>
<dbReference type="GO" id="GO:0005506">
    <property type="term" value="F:iron ion binding"/>
    <property type="evidence" value="ECO:0007669"/>
    <property type="project" value="InterPro"/>
</dbReference>
<dbReference type="InterPro" id="IPR006694">
    <property type="entry name" value="Fatty_acid_hydroxylase"/>
</dbReference>
<dbReference type="GO" id="GO:0008610">
    <property type="term" value="P:lipid biosynthetic process"/>
    <property type="evidence" value="ECO:0007669"/>
    <property type="project" value="InterPro"/>
</dbReference>
<dbReference type="InterPro" id="IPR050307">
    <property type="entry name" value="Sterol_Desaturase_Related"/>
</dbReference>
<keyword evidence="4 10" id="KW-0812">Transmembrane</keyword>
<organism evidence="12">
    <name type="scientific">Anthurium amnicola</name>
    <dbReference type="NCBI Taxonomy" id="1678845"/>
    <lineage>
        <taxon>Eukaryota</taxon>
        <taxon>Viridiplantae</taxon>
        <taxon>Streptophyta</taxon>
        <taxon>Embryophyta</taxon>
        <taxon>Tracheophyta</taxon>
        <taxon>Spermatophyta</taxon>
        <taxon>Magnoliopsida</taxon>
        <taxon>Liliopsida</taxon>
        <taxon>Araceae</taxon>
        <taxon>Pothoideae</taxon>
        <taxon>Potheae</taxon>
        <taxon>Anthurium</taxon>
    </lineage>
</organism>
<dbReference type="GO" id="GO:0016491">
    <property type="term" value="F:oxidoreductase activity"/>
    <property type="evidence" value="ECO:0007669"/>
    <property type="project" value="InterPro"/>
</dbReference>
<evidence type="ECO:0000256" key="6">
    <source>
        <dbReference type="ARBA" id="ARBA00022989"/>
    </source>
</evidence>
<name>A0A1D1YR52_9ARAE</name>
<evidence type="ECO:0000313" key="12">
    <source>
        <dbReference type="EMBL" id="JAT57133.1"/>
    </source>
</evidence>
<feature type="transmembrane region" description="Helical" evidence="10">
    <location>
        <begin position="54"/>
        <end position="75"/>
    </location>
</feature>
<dbReference type="EC" id="4.1.99.5" evidence="3"/>
<feature type="transmembrane region" description="Helical" evidence="10">
    <location>
        <begin position="12"/>
        <end position="33"/>
    </location>
</feature>
<comment type="similarity">
    <text evidence="2">Belongs to the sterol desaturase family.</text>
</comment>
<evidence type="ECO:0000256" key="2">
    <source>
        <dbReference type="ARBA" id="ARBA00009324"/>
    </source>
</evidence>
<accession>A0A1D1YR52</accession>
<evidence type="ECO:0000256" key="8">
    <source>
        <dbReference type="ARBA" id="ARBA00023239"/>
    </source>
</evidence>
<dbReference type="Pfam" id="PF04116">
    <property type="entry name" value="FA_hydroxylase"/>
    <property type="match status" value="1"/>
</dbReference>
<evidence type="ECO:0000256" key="5">
    <source>
        <dbReference type="ARBA" id="ARBA00022824"/>
    </source>
</evidence>
<comment type="subcellular location">
    <subcellularLocation>
        <location evidence="1">Endoplasmic reticulum membrane</location>
        <topology evidence="1">Multi-pass membrane protein</topology>
    </subcellularLocation>
</comment>
<keyword evidence="7 10" id="KW-0472">Membrane</keyword>
<dbReference type="EMBL" id="GDJX01010803">
    <property type="protein sequence ID" value="JAT57133.1"/>
    <property type="molecule type" value="Transcribed_RNA"/>
</dbReference>
<keyword evidence="8" id="KW-0456">Lyase</keyword>
<reference evidence="12" key="1">
    <citation type="submission" date="2015-07" db="EMBL/GenBank/DDBJ databases">
        <title>Transcriptome Assembly of Anthurium amnicola.</title>
        <authorList>
            <person name="Suzuki J."/>
        </authorList>
    </citation>
    <scope>NUCLEOTIDE SEQUENCE</scope>
</reference>
<evidence type="ECO:0000256" key="10">
    <source>
        <dbReference type="SAM" id="Phobius"/>
    </source>
</evidence>
<evidence type="ECO:0000256" key="3">
    <source>
        <dbReference type="ARBA" id="ARBA00013146"/>
    </source>
</evidence>
<evidence type="ECO:0000256" key="1">
    <source>
        <dbReference type="ARBA" id="ARBA00004477"/>
    </source>
</evidence>
<feature type="domain" description="Fatty acid hydroxylase" evidence="11">
    <location>
        <begin position="98"/>
        <end position="234"/>
    </location>
</feature>
<dbReference type="PANTHER" id="PTHR11863">
    <property type="entry name" value="STEROL DESATURASE"/>
    <property type="match status" value="1"/>
</dbReference>
<dbReference type="AlphaFoldDB" id="A0A1D1YR52"/>
<keyword evidence="5" id="KW-0256">Endoplasmic reticulum</keyword>
<comment type="catalytic activity">
    <reaction evidence="9">
        <text>a long-chain fatty aldehyde + 2 NADPH + O2 + H(+) = a long-chain alkane + formate + 2 NADP(+) + H2O</text>
        <dbReference type="Rhea" id="RHEA:21440"/>
        <dbReference type="ChEBI" id="CHEBI:15377"/>
        <dbReference type="ChEBI" id="CHEBI:15378"/>
        <dbReference type="ChEBI" id="CHEBI:15379"/>
        <dbReference type="ChEBI" id="CHEBI:15740"/>
        <dbReference type="ChEBI" id="CHEBI:17176"/>
        <dbReference type="ChEBI" id="CHEBI:57783"/>
        <dbReference type="ChEBI" id="CHEBI:58349"/>
        <dbReference type="ChEBI" id="CHEBI:83563"/>
        <dbReference type="EC" id="4.1.99.5"/>
    </reaction>
</comment>
<protein>
    <recommendedName>
        <fullName evidence="3">aldehyde oxygenase (deformylating)</fullName>
        <ecNumber evidence="3">4.1.99.5</ecNumber>
    </recommendedName>
</protein>
<proteinExistence type="inferred from homology"/>
<dbReference type="GO" id="GO:0005789">
    <property type="term" value="C:endoplasmic reticulum membrane"/>
    <property type="evidence" value="ECO:0007669"/>
    <property type="project" value="UniProtKB-SubCell"/>
</dbReference>
<evidence type="ECO:0000256" key="4">
    <source>
        <dbReference type="ARBA" id="ARBA00022692"/>
    </source>
</evidence>